<dbReference type="OrthoDB" id="5395727at2759"/>
<comment type="caution">
    <text evidence="2">The sequence shown here is derived from an EMBL/GenBank/DDBJ whole genome shotgun (WGS) entry which is preliminary data.</text>
</comment>
<organism evidence="2 3">
    <name type="scientific">Diaporthe helianthi</name>
    <dbReference type="NCBI Taxonomy" id="158607"/>
    <lineage>
        <taxon>Eukaryota</taxon>
        <taxon>Fungi</taxon>
        <taxon>Dikarya</taxon>
        <taxon>Ascomycota</taxon>
        <taxon>Pezizomycotina</taxon>
        <taxon>Sordariomycetes</taxon>
        <taxon>Sordariomycetidae</taxon>
        <taxon>Diaporthales</taxon>
        <taxon>Diaporthaceae</taxon>
        <taxon>Diaporthe</taxon>
    </lineage>
</organism>
<gene>
    <name evidence="2" type="ORF">DHEL01_v208941</name>
</gene>
<dbReference type="Proteomes" id="UP000094444">
    <property type="component" value="Unassembled WGS sequence"/>
</dbReference>
<feature type="region of interest" description="Disordered" evidence="1">
    <location>
        <begin position="1"/>
        <end position="93"/>
    </location>
</feature>
<evidence type="ECO:0000313" key="2">
    <source>
        <dbReference type="EMBL" id="POS72660.1"/>
    </source>
</evidence>
<protein>
    <recommendedName>
        <fullName evidence="4">C6 zinc finger domain-containing protein</fullName>
    </recommendedName>
</protein>
<evidence type="ECO:0000313" key="3">
    <source>
        <dbReference type="Proteomes" id="UP000094444"/>
    </source>
</evidence>
<dbReference type="AlphaFoldDB" id="A0A2P5HQW8"/>
<evidence type="ECO:0008006" key="4">
    <source>
        <dbReference type="Google" id="ProtNLM"/>
    </source>
</evidence>
<evidence type="ECO:0000256" key="1">
    <source>
        <dbReference type="SAM" id="MobiDB-lite"/>
    </source>
</evidence>
<dbReference type="EMBL" id="MAVT02000953">
    <property type="protein sequence ID" value="POS72660.1"/>
    <property type="molecule type" value="Genomic_DNA"/>
</dbReference>
<sequence>MVQTYALIPHNPRVLDQNQTATQEAPGLAGLQNPFTSSTAPAGTDPDVLSSSPTDRRQSAEWDASKVPPSRFQRRKGSIYSTPASRDGHVDKNYAEKYHDKLVEKGWAPSAKK</sequence>
<proteinExistence type="predicted"/>
<feature type="compositionally biased region" description="Basic and acidic residues" evidence="1">
    <location>
        <begin position="54"/>
        <end position="64"/>
    </location>
</feature>
<name>A0A2P5HQW8_DIAHE</name>
<accession>A0A2P5HQW8</accession>
<keyword evidence="3" id="KW-1185">Reference proteome</keyword>
<reference evidence="2" key="1">
    <citation type="submission" date="2017-09" db="EMBL/GenBank/DDBJ databases">
        <title>Polyketide synthases of a Diaporthe helianthi virulent isolate.</title>
        <authorList>
            <person name="Baroncelli R."/>
        </authorList>
    </citation>
    <scope>NUCLEOTIDE SEQUENCE [LARGE SCALE GENOMIC DNA]</scope>
    <source>
        <strain evidence="2">7/96</strain>
    </source>
</reference>
<dbReference type="InParanoid" id="A0A2P5HQW8"/>